<evidence type="ECO:0000256" key="2">
    <source>
        <dbReference type="SAM" id="Phobius"/>
    </source>
</evidence>
<keyword evidence="2" id="KW-0472">Membrane</keyword>
<keyword evidence="4" id="KW-1185">Reference proteome</keyword>
<feature type="region of interest" description="Disordered" evidence="1">
    <location>
        <begin position="782"/>
        <end position="806"/>
    </location>
</feature>
<proteinExistence type="predicted"/>
<feature type="transmembrane region" description="Helical" evidence="2">
    <location>
        <begin position="369"/>
        <end position="389"/>
    </location>
</feature>
<reference evidence="3 4" key="1">
    <citation type="submission" date="2021-06" db="EMBL/GenBank/DDBJ databases">
        <authorList>
            <person name="Sun Q."/>
            <person name="Li D."/>
        </authorList>
    </citation>
    <scope>NUCLEOTIDE SEQUENCE [LARGE SCALE GENOMIC DNA]</scope>
    <source>
        <strain evidence="3 4">MSJ-4</strain>
    </source>
</reference>
<organism evidence="3 4">
    <name type="scientific">Clostridium simiarum</name>
    <dbReference type="NCBI Taxonomy" id="2841506"/>
    <lineage>
        <taxon>Bacteria</taxon>
        <taxon>Bacillati</taxon>
        <taxon>Bacillota</taxon>
        <taxon>Clostridia</taxon>
        <taxon>Eubacteriales</taxon>
        <taxon>Clostridiaceae</taxon>
        <taxon>Clostridium</taxon>
    </lineage>
</organism>
<evidence type="ECO:0000256" key="1">
    <source>
        <dbReference type="SAM" id="MobiDB-lite"/>
    </source>
</evidence>
<feature type="compositionally biased region" description="Basic and acidic residues" evidence="1">
    <location>
        <begin position="782"/>
        <end position="793"/>
    </location>
</feature>
<dbReference type="Proteomes" id="UP000736583">
    <property type="component" value="Unassembled WGS sequence"/>
</dbReference>
<name>A0ABS6EYA3_9CLOT</name>
<evidence type="ECO:0000313" key="3">
    <source>
        <dbReference type="EMBL" id="MBU5590378.1"/>
    </source>
</evidence>
<protein>
    <recommendedName>
        <fullName evidence="5">Membrane-associated protein</fullName>
    </recommendedName>
</protein>
<comment type="caution">
    <text evidence="3">The sequence shown here is derived from an EMBL/GenBank/DDBJ whole genome shotgun (WGS) entry which is preliminary data.</text>
</comment>
<evidence type="ECO:0000313" key="4">
    <source>
        <dbReference type="Proteomes" id="UP000736583"/>
    </source>
</evidence>
<evidence type="ECO:0008006" key="5">
    <source>
        <dbReference type="Google" id="ProtNLM"/>
    </source>
</evidence>
<gene>
    <name evidence="3" type="ORF">KQI89_01240</name>
</gene>
<sequence length="806" mass="91343">MRRKTNRALIFFICFFILSSLGVKSVKAEEKSEDIEIKVQYGFEGRYKVGKNIPISIEIQNGKKDIEGEIQVKIPTRVDKYDLYSEKANIPKESKKRFTMAVPMGSISNDLTISLVEKGKVISDTKVRVENGRLTENERFIGVLSDDFNSLSYFSKTKLKIAVGPDKLDLNPVAVKLNETNIPENSKALDALDILVIDNFDTSKLSKTQYEAIKEWVEDGGMLLIGTGNNYSKTLSLFNDDFIKGEIKGSENKTLSSLNNYIKNPSLEVLNTEVLNIDIKDSDVLIKEQNTPIISKLNRKSGVVILSGLPLGLEPFISWSGKEAFIAKLLSDNIYTSIRSGKGDVMAQQYRLNDLLNKVPEGKLPNIRLVTMLFIVYVLLVGPLSYTILKKLKKRDYIWVTVPVLALIFSGVIYIIGGSTRINKPFVNLFSMTIIDKKEPSDTEVYAGVISPTKDRLYVEEPKDVTLNFIEDVEGFRGQANENTEAKSLNLKVLYEGNKTYFEFNDIKAFRANIFNFNKKNMSLNTTESQLKFKDGKLQGNITNNLGFDLESAYIITPFYIYELGDIKKGEVFDLSNVLKEYTGIENFMDNFYSKSASTLNDEERTMRNRFQQLEMFFDKMNVSSNARDIEQTYIVGFSNNLIEDELKVNGEKVPTYQSNLLAIKTNINFVEDGIIEYPYGFLKPHIDNQVGQGGYNDRDGIIYGNMNLDLTYKIEDSMTVQSITFKHIEGRRYMKPFDGDFYILNVNEGNYDKLDIGNKEINIDNASKYIKDGEIKIHVERGSGNGSKHEEPSMLPAISVKGRLH</sequence>
<dbReference type="EMBL" id="JAHLQL010000001">
    <property type="protein sequence ID" value="MBU5590378.1"/>
    <property type="molecule type" value="Genomic_DNA"/>
</dbReference>
<dbReference type="RefSeq" id="WP_216455591.1">
    <property type="nucleotide sequence ID" value="NZ_JAHLQL010000001.1"/>
</dbReference>
<keyword evidence="2" id="KW-1133">Transmembrane helix</keyword>
<feature type="transmembrane region" description="Helical" evidence="2">
    <location>
        <begin position="396"/>
        <end position="417"/>
    </location>
</feature>
<keyword evidence="2" id="KW-0812">Transmembrane</keyword>
<accession>A0ABS6EYA3</accession>